<evidence type="ECO:0008006" key="5">
    <source>
        <dbReference type="Google" id="ProtNLM"/>
    </source>
</evidence>
<dbReference type="PANTHER" id="PTHR43767:SF1">
    <property type="entry name" value="NONRIBOSOMAL PEPTIDE SYNTHASE PES1 (EUROFUNG)-RELATED"/>
    <property type="match status" value="1"/>
</dbReference>
<protein>
    <recommendedName>
        <fullName evidence="5">Long-chain fatty acid--CoA ligase</fullName>
    </recommendedName>
</protein>
<gene>
    <name evidence="3" type="ORF">CTZ28_21935</name>
</gene>
<dbReference type="Gene3D" id="3.40.50.12780">
    <property type="entry name" value="N-terminal domain of ligase-like"/>
    <property type="match status" value="1"/>
</dbReference>
<dbReference type="InterPro" id="IPR050237">
    <property type="entry name" value="ATP-dep_AMP-bd_enzyme"/>
</dbReference>
<dbReference type="Gene3D" id="3.30.300.30">
    <property type="match status" value="1"/>
</dbReference>
<feature type="domain" description="AMP-binding enzyme C-terminal" evidence="2">
    <location>
        <begin position="578"/>
        <end position="654"/>
    </location>
</feature>
<dbReference type="PANTHER" id="PTHR43767">
    <property type="entry name" value="LONG-CHAIN-FATTY-ACID--COA LIGASE"/>
    <property type="match status" value="1"/>
</dbReference>
<dbReference type="AlphaFoldDB" id="A0A3M0I2C1"/>
<comment type="caution">
    <text evidence="3">The sequence shown here is derived from an EMBL/GenBank/DDBJ whole genome shotgun (WGS) entry which is preliminary data.</text>
</comment>
<accession>A0A3M0I2C1</accession>
<dbReference type="SUPFAM" id="SSF56801">
    <property type="entry name" value="Acetyl-CoA synthetase-like"/>
    <property type="match status" value="1"/>
</dbReference>
<reference evidence="3 4" key="1">
    <citation type="submission" date="2017-11" db="EMBL/GenBank/DDBJ databases">
        <title>Draft genome of actinobacteria isolated from guarana (Paullinia cupana (Mart.) Ducke.</title>
        <authorList>
            <person name="Siqueira K.A."/>
            <person name="Liotti R.G."/>
            <person name="Mendes T.A.O."/>
            <person name="Soares M.A."/>
        </authorList>
    </citation>
    <scope>NUCLEOTIDE SEQUENCE [LARGE SCALE GENOMIC DNA]</scope>
    <source>
        <strain evidence="3 4">193</strain>
    </source>
</reference>
<organism evidence="3 4">
    <name type="scientific">Streptomyces shenzhenensis</name>
    <dbReference type="NCBI Taxonomy" id="943815"/>
    <lineage>
        <taxon>Bacteria</taxon>
        <taxon>Bacillati</taxon>
        <taxon>Actinomycetota</taxon>
        <taxon>Actinomycetes</taxon>
        <taxon>Kitasatosporales</taxon>
        <taxon>Streptomycetaceae</taxon>
        <taxon>Streptomyces</taxon>
    </lineage>
</organism>
<evidence type="ECO:0000259" key="2">
    <source>
        <dbReference type="Pfam" id="PF13193"/>
    </source>
</evidence>
<dbReference type="GO" id="GO:0016878">
    <property type="term" value="F:acid-thiol ligase activity"/>
    <property type="evidence" value="ECO:0007669"/>
    <property type="project" value="UniProtKB-ARBA"/>
</dbReference>
<evidence type="ECO:0000313" key="4">
    <source>
        <dbReference type="Proteomes" id="UP000270471"/>
    </source>
</evidence>
<keyword evidence="4" id="KW-1185">Reference proteome</keyword>
<dbReference type="InterPro" id="IPR025110">
    <property type="entry name" value="AMP-bd_C"/>
</dbReference>
<dbReference type="Pfam" id="PF00501">
    <property type="entry name" value="AMP-binding"/>
    <property type="match status" value="1"/>
</dbReference>
<evidence type="ECO:0000313" key="3">
    <source>
        <dbReference type="EMBL" id="RMB83781.1"/>
    </source>
</evidence>
<dbReference type="Proteomes" id="UP000270471">
    <property type="component" value="Unassembled WGS sequence"/>
</dbReference>
<dbReference type="InterPro" id="IPR000873">
    <property type="entry name" value="AMP-dep_synth/lig_dom"/>
</dbReference>
<evidence type="ECO:0000259" key="1">
    <source>
        <dbReference type="Pfam" id="PF00501"/>
    </source>
</evidence>
<proteinExistence type="predicted"/>
<sequence>MSPGRLGSGRRASITADRCGGVETVAPYSVASATPSCGSGGWGAANRASPMGAAAYGIPLKDQPLLVGAPRKMPCWVITSTIALLNKLQLVLLLCNTIADARKAVPMPLDEVSRLRILTAPGGAFPLAQVDLGHGPLGVFDRDPRTMRDAFLATAAHADRIALVYQDRHWTYQDQWDTVVALAHALQGLGVVKGDRVGIAMRNYPEFVFTFWAAQVIGAVVVPYNGWLRTRELADVVAESRPVVLVADRERIALLAEEDLAASGVRTVVAVRCDETPAARVDVVGFGALVAGAGDVAAPPDVEVAPGDPSTIMFTSGTTAKPKGAIHTHRNHSASLLNKLIRAMRIEPATSDGPHEILPPAPSTKVVTFPFFHIAGLNTLYTAAYSGHCLVLMYKWNADDAVRLVETERANELAGPPFVIQTFLEAAVGHDLDSLRVIGMGGSAAPTKVIAAVAERFGDRVTPRTGYGLTETTSGVVSISAADFAEHPDSVGRPLPTAEVAILGEEGQQLGVDEEGEIAIRGPQVVAGYLGTPDAAEFRDGWFRTGDLGKIDDAGLIYIVGRLKDTVIRGGENIQCAEVEAVLNAHPDVVEAAALGAPHPKLGEELVAVVRLRPGSRLDAEALRAFAAGRLAAFKVPVRIALIDDALPRTSSGKVVKRDIPRTLSLGDLLQPTAG</sequence>
<dbReference type="InterPro" id="IPR042099">
    <property type="entry name" value="ANL_N_sf"/>
</dbReference>
<dbReference type="InterPro" id="IPR045851">
    <property type="entry name" value="AMP-bd_C_sf"/>
</dbReference>
<dbReference type="EMBL" id="PENI01000014">
    <property type="protein sequence ID" value="RMB83781.1"/>
    <property type="molecule type" value="Genomic_DNA"/>
</dbReference>
<feature type="domain" description="AMP-dependent synthetase/ligase" evidence="1">
    <location>
        <begin position="155"/>
        <end position="530"/>
    </location>
</feature>
<name>A0A3M0I2C1_9ACTN</name>
<dbReference type="Pfam" id="PF13193">
    <property type="entry name" value="AMP-binding_C"/>
    <property type="match status" value="1"/>
</dbReference>